<dbReference type="Pfam" id="PF02875">
    <property type="entry name" value="Mur_ligase_C"/>
    <property type="match status" value="1"/>
</dbReference>
<proteinExistence type="predicted"/>
<accession>A0AA43UAY2</accession>
<evidence type="ECO:0000313" key="8">
    <source>
        <dbReference type="Proteomes" id="UP001168575"/>
    </source>
</evidence>
<evidence type="ECO:0000259" key="6">
    <source>
        <dbReference type="Pfam" id="PF08245"/>
    </source>
</evidence>
<evidence type="ECO:0000256" key="2">
    <source>
        <dbReference type="ARBA" id="ARBA00022741"/>
    </source>
</evidence>
<name>A0AA43UAY2_9ACTN</name>
<dbReference type="Pfam" id="PF08245">
    <property type="entry name" value="Mur_ligase_M"/>
    <property type="match status" value="1"/>
</dbReference>
<evidence type="ECO:0000256" key="1">
    <source>
        <dbReference type="ARBA" id="ARBA00022598"/>
    </source>
</evidence>
<keyword evidence="8" id="KW-1185">Reference proteome</keyword>
<dbReference type="GO" id="GO:0047480">
    <property type="term" value="F:UDP-N-acetylmuramoyl-tripeptide-D-alanyl-D-alanine ligase activity"/>
    <property type="evidence" value="ECO:0007669"/>
    <property type="project" value="UniProtKB-EC"/>
</dbReference>
<sequence length="530" mass="58624">MVDIVMCAITFLLAIAPIFLIARYNLHMLQLNGYVNSEHLTWINENFSKQWLLIALCITGVVQIVATLIPVVVIGWLFVAFSFVIYRLMKEMNSKKPLHFTTRAIRILTTDYLICLVLITVTYHILGPDSCSGVILLLVGLQFVLVPFSNTINRPAEHMVRAYYISKAKRRLRNCEGLTVIGVTGSYGKTSMKFYLQELLSSHYNVLVTPESYNTPMGIVKTINGSLSPAHEIFICEMGARYVGEIKEICDIVHPDHGVITAVGPAHLMTFGSLDNIAKTKFELADALPGDGKLFVNVDSELVARQLVKRCDEQKLNNVIAYSATDGMPADFSAHIENVSCDGTDFSVSHYKATTEFHTRLVGSHNVINITGAIAVATELGVTESEIVSNARKIVSVPHRMELKQHGAITIIDDAFNSNPVGSKAAVETLAMFDGMRILVTPGMVELGKDEEKYNFDFGGYAADCCDWIILVGEDHTRPIKNGALCAGFDTERIRVYNTFTEAIGFAYKIDCEGKPAFILLENDLPDNYS</sequence>
<dbReference type="GO" id="GO:0005524">
    <property type="term" value="F:ATP binding"/>
    <property type="evidence" value="ECO:0007669"/>
    <property type="project" value="UniProtKB-KW"/>
</dbReference>
<evidence type="ECO:0000259" key="5">
    <source>
        <dbReference type="Pfam" id="PF02875"/>
    </source>
</evidence>
<feature type="domain" description="Mur ligase central" evidence="6">
    <location>
        <begin position="183"/>
        <end position="377"/>
    </location>
</feature>
<dbReference type="InterPro" id="IPR036565">
    <property type="entry name" value="Mur-like_cat_sf"/>
</dbReference>
<keyword evidence="4" id="KW-0472">Membrane</keyword>
<feature type="transmembrane region" description="Helical" evidence="4">
    <location>
        <begin position="105"/>
        <end position="126"/>
    </location>
</feature>
<dbReference type="Gene3D" id="3.40.1190.10">
    <property type="entry name" value="Mur-like, catalytic domain"/>
    <property type="match status" value="1"/>
</dbReference>
<dbReference type="Proteomes" id="UP001168575">
    <property type="component" value="Unassembled WGS sequence"/>
</dbReference>
<evidence type="ECO:0000256" key="4">
    <source>
        <dbReference type="SAM" id="Phobius"/>
    </source>
</evidence>
<dbReference type="InterPro" id="IPR051046">
    <property type="entry name" value="MurCDEF_CellWall_CoF430Synth"/>
</dbReference>
<dbReference type="PANTHER" id="PTHR43024:SF1">
    <property type="entry name" value="UDP-N-ACETYLMURAMOYL-TRIPEPTIDE--D-ALANYL-D-ALANINE LIGASE"/>
    <property type="match status" value="1"/>
</dbReference>
<dbReference type="InterPro" id="IPR013221">
    <property type="entry name" value="Mur_ligase_cen"/>
</dbReference>
<dbReference type="InterPro" id="IPR036615">
    <property type="entry name" value="Mur_ligase_C_dom_sf"/>
</dbReference>
<protein>
    <submittedName>
        <fullName evidence="7">UDP-N-acetylmuramoyl-tripeptide--D-alanyl-D-alanine ligase</fullName>
        <ecNumber evidence="7">6.3.2.10</ecNumber>
    </submittedName>
</protein>
<dbReference type="SUPFAM" id="SSF53623">
    <property type="entry name" value="MurD-like peptide ligases, catalytic domain"/>
    <property type="match status" value="1"/>
</dbReference>
<dbReference type="EC" id="6.3.2.10" evidence="7"/>
<gene>
    <name evidence="7" type="primary">murF</name>
    <name evidence="7" type="ORF">Q3982_02480</name>
</gene>
<reference evidence="7" key="1">
    <citation type="submission" date="2023-07" db="EMBL/GenBank/DDBJ databases">
        <title>Between Cages and Wild: Unraveling the Impact of Captivity on Animal Microbiomes and Antimicrobial Resistance.</title>
        <authorList>
            <person name="Schmartz G.P."/>
            <person name="Rehner J."/>
            <person name="Schuff M.J."/>
            <person name="Becker S.L."/>
            <person name="Kravczyk M."/>
            <person name="Gurevich A."/>
            <person name="Francke R."/>
            <person name="Mueller R."/>
            <person name="Keller V."/>
            <person name="Keller A."/>
        </authorList>
    </citation>
    <scope>NUCLEOTIDE SEQUENCE</scope>
    <source>
        <strain evidence="7">S12M_St_49</strain>
    </source>
</reference>
<dbReference type="EMBL" id="JAUMVS010000024">
    <property type="protein sequence ID" value="MDO4841527.1"/>
    <property type="molecule type" value="Genomic_DNA"/>
</dbReference>
<evidence type="ECO:0000256" key="3">
    <source>
        <dbReference type="ARBA" id="ARBA00022840"/>
    </source>
</evidence>
<dbReference type="Gene3D" id="3.90.190.20">
    <property type="entry name" value="Mur ligase, C-terminal domain"/>
    <property type="match status" value="1"/>
</dbReference>
<feature type="transmembrane region" description="Helical" evidence="4">
    <location>
        <begin position="51"/>
        <end position="84"/>
    </location>
</feature>
<dbReference type="PANTHER" id="PTHR43024">
    <property type="entry name" value="UDP-N-ACETYLMURAMOYL-TRIPEPTIDE--D-ALANYL-D-ALANINE LIGASE"/>
    <property type="match status" value="1"/>
</dbReference>
<dbReference type="AlphaFoldDB" id="A0AA43UAY2"/>
<keyword evidence="4" id="KW-1133">Transmembrane helix</keyword>
<feature type="domain" description="Mur ligase C-terminal" evidence="5">
    <location>
        <begin position="399"/>
        <end position="509"/>
    </location>
</feature>
<feature type="transmembrane region" description="Helical" evidence="4">
    <location>
        <begin position="7"/>
        <end position="26"/>
    </location>
</feature>
<keyword evidence="1 7" id="KW-0436">Ligase</keyword>
<comment type="caution">
    <text evidence="7">The sequence shown here is derived from an EMBL/GenBank/DDBJ whole genome shotgun (WGS) entry which is preliminary data.</text>
</comment>
<keyword evidence="3" id="KW-0067">ATP-binding</keyword>
<dbReference type="SUPFAM" id="SSF53244">
    <property type="entry name" value="MurD-like peptide ligases, peptide-binding domain"/>
    <property type="match status" value="1"/>
</dbReference>
<organism evidence="7 8">
    <name type="scientific">Phoenicibacter congonensis</name>
    <dbReference type="NCBI Taxonomy" id="1944646"/>
    <lineage>
        <taxon>Bacteria</taxon>
        <taxon>Bacillati</taxon>
        <taxon>Actinomycetota</taxon>
        <taxon>Coriobacteriia</taxon>
        <taxon>Eggerthellales</taxon>
        <taxon>Eggerthellaceae</taxon>
        <taxon>Phoenicibacter</taxon>
    </lineage>
</organism>
<keyword evidence="2" id="KW-0547">Nucleotide-binding</keyword>
<keyword evidence="4" id="KW-0812">Transmembrane</keyword>
<dbReference type="InterPro" id="IPR004101">
    <property type="entry name" value="Mur_ligase_C"/>
</dbReference>
<evidence type="ECO:0000313" key="7">
    <source>
        <dbReference type="EMBL" id="MDO4841527.1"/>
    </source>
</evidence>